<evidence type="ECO:0000313" key="2">
    <source>
        <dbReference type="Proteomes" id="UP000182057"/>
    </source>
</evidence>
<proteinExistence type="predicted"/>
<reference evidence="1 2" key="1">
    <citation type="submission" date="2016-09" db="EMBL/GenBank/DDBJ databases">
        <authorList>
            <person name="Capua I."/>
            <person name="De Benedictis P."/>
            <person name="Joannis T."/>
            <person name="Lombin L.H."/>
            <person name="Cattoli G."/>
        </authorList>
    </citation>
    <scope>NUCLEOTIDE SEQUENCE [LARGE SCALE GENOMIC DNA]</scope>
    <source>
        <strain evidence="1 2">UB20</strain>
    </source>
</reference>
<sequence length="527" mass="60016">MSHVLYMHIGMLVSESSEGRGRDHVERQVVRKPELAIIASAGADRLHMVMTGIHPGILLRRHLLFRNQLEVCIELVLLICIKGYLITYSEGVDKIAGMQNRRALYMIERVGHESQHRMIEDHRIEPFYKRIAIFELDCDRIKHMQRVFTARNVAMARCTFGIFIFVFNHRRGTTAVTELQDGFVAIDAAPRTVFQLVSTHNQAVVQDQTVGLDNDLRARTFLLFHIEFQVAKHLDHRRAQIDFLIMRIDTCIAMERHTRYHMQVIPCITISRTTFRTFGDILEDIRIPVVLIALSLHIQPVAGYALAVQRSRTGYGADPCTLTAYIYHLLIYIDIVGGYGGETAFPERGTHPSRGIGEVQHKYTCLIFIVYHIAMVASIVARIRRSDLFVRIERIEVRAQERIVACTFVLQTAVVQFDVIVCCDKDAPAVVRRISHILYIDVITFFGTATEAYLREVAKVFRLCKKQQVALQPPYVRFSAKVDIAEACAEECASIVVLEIHFRSGIHDDITALARIDRQVAVIALVV</sequence>
<evidence type="ECO:0000313" key="1">
    <source>
        <dbReference type="EMBL" id="SCQ20670.1"/>
    </source>
</evidence>
<protein>
    <submittedName>
        <fullName evidence="1">Uncharacterized protein</fullName>
    </submittedName>
</protein>
<dbReference type="EMBL" id="FMMM01000040">
    <property type="protein sequence ID" value="SCQ20670.1"/>
    <property type="molecule type" value="Genomic_DNA"/>
</dbReference>
<dbReference type="Proteomes" id="UP000182057">
    <property type="component" value="Unassembled WGS sequence"/>
</dbReference>
<gene>
    <name evidence="1" type="ORF">TFUB20_01122</name>
</gene>
<organism evidence="1 2">
    <name type="scientific">Tannerella forsythia</name>
    <name type="common">Bacteroides forsythus</name>
    <dbReference type="NCBI Taxonomy" id="28112"/>
    <lineage>
        <taxon>Bacteria</taxon>
        <taxon>Pseudomonadati</taxon>
        <taxon>Bacteroidota</taxon>
        <taxon>Bacteroidia</taxon>
        <taxon>Bacteroidales</taxon>
        <taxon>Tannerellaceae</taxon>
        <taxon>Tannerella</taxon>
    </lineage>
</organism>
<accession>A0A1D3UKJ0</accession>
<dbReference type="AlphaFoldDB" id="A0A1D3UKJ0"/>
<name>A0A1D3UKJ0_TANFO</name>